<organism evidence="2 3">
    <name type="scientific">Microbacterium sufflavum</name>
    <dbReference type="NCBI Taxonomy" id="2851649"/>
    <lineage>
        <taxon>Bacteria</taxon>
        <taxon>Bacillati</taxon>
        <taxon>Actinomycetota</taxon>
        <taxon>Actinomycetes</taxon>
        <taxon>Micrococcales</taxon>
        <taxon>Microbacteriaceae</taxon>
        <taxon>Microbacterium</taxon>
    </lineage>
</organism>
<feature type="signal peptide" evidence="1">
    <location>
        <begin position="1"/>
        <end position="39"/>
    </location>
</feature>
<accession>A0ABY4ICW8</accession>
<dbReference type="InterPro" id="IPR006311">
    <property type="entry name" value="TAT_signal"/>
</dbReference>
<name>A0ABY4ICW8_9MICO</name>
<dbReference type="PROSITE" id="PS51318">
    <property type="entry name" value="TAT"/>
    <property type="match status" value="1"/>
</dbReference>
<keyword evidence="3" id="KW-1185">Reference proteome</keyword>
<dbReference type="Proteomes" id="UP000831467">
    <property type="component" value="Chromosome"/>
</dbReference>
<sequence length="153" mass="16261">MTRSSTTRRAGMGRRVAALVFSAVAAASAMLMVAPAASAAPSDYCGRGKACLWDDASYNTNGNYAALHWFEYFSNPMDGYVYAGTGIGVKDTADSWYNNGRTSTACFYDRANYQGASWCIAPLSPSGQGDGNIENNSGLVYGVTWDPASAKFI</sequence>
<dbReference type="EMBL" id="CP078076">
    <property type="protein sequence ID" value="UPL10590.1"/>
    <property type="molecule type" value="Genomic_DNA"/>
</dbReference>
<evidence type="ECO:0000313" key="3">
    <source>
        <dbReference type="Proteomes" id="UP000831467"/>
    </source>
</evidence>
<protein>
    <submittedName>
        <fullName evidence="2">Peptidase inhibitor family I36 protein</fullName>
    </submittedName>
</protein>
<keyword evidence="1" id="KW-0732">Signal</keyword>
<reference evidence="2 3" key="1">
    <citation type="submission" date="2021-06" db="EMBL/GenBank/DDBJ databases">
        <title>Genome-based taxonomic framework of Microbacterium strains isolated from marine environment, the description of four new species and reclassification of four preexisting species.</title>
        <authorList>
            <person name="Lee S.D."/>
            <person name="Kim S.-M."/>
            <person name="Byeon Y.-S."/>
            <person name="Yang H.L."/>
            <person name="Kim I.S."/>
        </authorList>
    </citation>
    <scope>NUCLEOTIDE SEQUENCE [LARGE SCALE GENOMIC DNA]</scope>
    <source>
        <strain evidence="2 3">SSW1-51</strain>
    </source>
</reference>
<feature type="chain" id="PRO_5046603942" evidence="1">
    <location>
        <begin position="40"/>
        <end position="153"/>
    </location>
</feature>
<gene>
    <name evidence="2" type="ORF">KV394_05505</name>
</gene>
<evidence type="ECO:0000256" key="1">
    <source>
        <dbReference type="SAM" id="SignalP"/>
    </source>
</evidence>
<evidence type="ECO:0000313" key="2">
    <source>
        <dbReference type="EMBL" id="UPL10590.1"/>
    </source>
</evidence>
<proteinExistence type="predicted"/>
<dbReference type="Pfam" id="PF03995">
    <property type="entry name" value="Inhibitor_I36"/>
    <property type="match status" value="1"/>
</dbReference>